<keyword evidence="4" id="KW-0720">Serine protease</keyword>
<feature type="domain" description="Protease Do-like PDZ" evidence="6">
    <location>
        <begin position="422"/>
        <end position="563"/>
    </location>
</feature>
<dbReference type="SUPFAM" id="SSF50494">
    <property type="entry name" value="Trypsin-like serine proteases"/>
    <property type="match status" value="1"/>
</dbReference>
<dbReference type="PANTHER" id="PTHR45980:SF6">
    <property type="entry name" value="PROTEASE DO-LIKE 2, CHLOROPLASTIC"/>
    <property type="match status" value="1"/>
</dbReference>
<accession>A0A8M8V1M0</accession>
<dbReference type="InterPro" id="IPR046449">
    <property type="entry name" value="DEGP_PDZ_sf"/>
</dbReference>
<dbReference type="InterPro" id="IPR036034">
    <property type="entry name" value="PDZ_sf"/>
</dbReference>
<evidence type="ECO:0000259" key="6">
    <source>
        <dbReference type="Pfam" id="PF17815"/>
    </source>
</evidence>
<dbReference type="Gene3D" id="2.40.10.120">
    <property type="match status" value="1"/>
</dbReference>
<feature type="region of interest" description="Disordered" evidence="5">
    <location>
        <begin position="81"/>
        <end position="109"/>
    </location>
</feature>
<dbReference type="Gene3D" id="3.20.190.20">
    <property type="match status" value="1"/>
</dbReference>
<dbReference type="CDD" id="cd06779">
    <property type="entry name" value="cpPDZ_Deg_HtrA-like"/>
    <property type="match status" value="1"/>
</dbReference>
<dbReference type="GeneID" id="105165250"/>
<reference evidence="8" key="1">
    <citation type="submission" date="2025-08" db="UniProtKB">
        <authorList>
            <consortium name="RefSeq"/>
        </authorList>
    </citation>
    <scope>IDENTIFICATION</scope>
</reference>
<keyword evidence="2" id="KW-0645">Protease</keyword>
<dbReference type="PANTHER" id="PTHR45980">
    <property type="match status" value="1"/>
</dbReference>
<dbReference type="Gene3D" id="2.30.42.10">
    <property type="match status" value="1"/>
</dbReference>
<feature type="compositionally biased region" description="Polar residues" evidence="5">
    <location>
        <begin position="43"/>
        <end position="53"/>
    </location>
</feature>
<dbReference type="GO" id="GO:0004252">
    <property type="term" value="F:serine-type endopeptidase activity"/>
    <property type="evidence" value="ECO:0007669"/>
    <property type="project" value="InterPro"/>
</dbReference>
<dbReference type="InterPro" id="IPR001940">
    <property type="entry name" value="Peptidase_S1C"/>
</dbReference>
<protein>
    <submittedName>
        <fullName evidence="8">Protease Do-like 2, chloroplastic isoform X3</fullName>
    </submittedName>
</protein>
<dbReference type="Proteomes" id="UP000504604">
    <property type="component" value="Linkage group LG6"/>
</dbReference>
<keyword evidence="3" id="KW-0378">Hydrolase</keyword>
<gene>
    <name evidence="8" type="primary">LOC105165250</name>
</gene>
<sequence length="602" mass="65822">MSVAAANSWFSALVSPGCATSSHSLSSNRLFCASRRPYLLSASKSSKDVNQNPVKGKPKKSLSKSAEKEAVLQKFPSISRDGSSLSNADGRSTWNKTGRSQLTSYKSSGLQRKANKGLLVDSTKQQRQKQRQYTSTGSAFMIGQGKLLTNAHCVEHDTHVKVKRRGDDTKYVAKVLARGVECDIALLSVESKEFWEGAEPLQLGHLPNLQDAVTVVGYPLGGETISVSKGVVSRIEVTSYAHGSSELLGIQIDAAINPGNSGGPAFNDQGECIGVAFQVYRSDDVENIGYVIPTTVVSHFLEDYERNGKYTGFPCLGVLLQKLENPALRTCLKVPTNEGVLVRKVEPTSHATSALKEGDVIVSFDNVRVGCEGMVPFRSTERIAFRYLISQKFTGGVANIGIIRGGQFMEVQVVLNPRVHLVPYHIEGGQPSYLIVAGLVFTPLSEPLIEEECEDSIGLKLLAKARYSMAKFKGEQIVILSQVLANEENIGYEDMSNEQVLKLNGTWIRNIHHLAHLVDSCKDKYLVFEFDDNFLVVLERESALAASTSILKGYGIRSERSSDLLEPYVNSILQNEGAMDQHQFGDSPVSNSEFGYDGLLWA</sequence>
<evidence type="ECO:0000256" key="5">
    <source>
        <dbReference type="SAM" id="MobiDB-lite"/>
    </source>
</evidence>
<dbReference type="RefSeq" id="XP_020550194.1">
    <property type="nucleotide sequence ID" value="XM_020694535.1"/>
</dbReference>
<dbReference type="InterPro" id="IPR009003">
    <property type="entry name" value="Peptidase_S1_PA"/>
</dbReference>
<evidence type="ECO:0000256" key="1">
    <source>
        <dbReference type="ARBA" id="ARBA00010541"/>
    </source>
</evidence>
<feature type="region of interest" description="Disordered" evidence="5">
    <location>
        <begin position="116"/>
        <end position="135"/>
    </location>
</feature>
<organism evidence="7 8">
    <name type="scientific">Sesamum indicum</name>
    <name type="common">Oriental sesame</name>
    <name type="synonym">Sesamum orientale</name>
    <dbReference type="NCBI Taxonomy" id="4182"/>
    <lineage>
        <taxon>Eukaryota</taxon>
        <taxon>Viridiplantae</taxon>
        <taxon>Streptophyta</taxon>
        <taxon>Embryophyta</taxon>
        <taxon>Tracheophyta</taxon>
        <taxon>Spermatophyta</taxon>
        <taxon>Magnoliopsida</taxon>
        <taxon>eudicotyledons</taxon>
        <taxon>Gunneridae</taxon>
        <taxon>Pentapetalae</taxon>
        <taxon>asterids</taxon>
        <taxon>lamiids</taxon>
        <taxon>Lamiales</taxon>
        <taxon>Pedaliaceae</taxon>
        <taxon>Sesamum</taxon>
    </lineage>
</organism>
<dbReference type="GO" id="GO:0006508">
    <property type="term" value="P:proteolysis"/>
    <property type="evidence" value="ECO:0007669"/>
    <property type="project" value="UniProtKB-KW"/>
</dbReference>
<comment type="similarity">
    <text evidence="1">Belongs to the peptidase S1C family.</text>
</comment>
<evidence type="ECO:0000256" key="2">
    <source>
        <dbReference type="ARBA" id="ARBA00022670"/>
    </source>
</evidence>
<dbReference type="FunFam" id="2.40.10.10:FF:000012">
    <property type="entry name" value="protease Do-like 9"/>
    <property type="match status" value="1"/>
</dbReference>
<dbReference type="PRINTS" id="PR00834">
    <property type="entry name" value="PROTEASES2C"/>
</dbReference>
<dbReference type="SUPFAM" id="SSF50156">
    <property type="entry name" value="PDZ domain-like"/>
    <property type="match status" value="1"/>
</dbReference>
<name>A0A8M8V1M0_SESIN</name>
<keyword evidence="7" id="KW-1185">Reference proteome</keyword>
<dbReference type="AlphaFoldDB" id="A0A8M8V1M0"/>
<evidence type="ECO:0000313" key="7">
    <source>
        <dbReference type="Proteomes" id="UP000504604"/>
    </source>
</evidence>
<dbReference type="Pfam" id="PF17815">
    <property type="entry name" value="PDZ_3"/>
    <property type="match status" value="1"/>
</dbReference>
<evidence type="ECO:0000256" key="4">
    <source>
        <dbReference type="ARBA" id="ARBA00022825"/>
    </source>
</evidence>
<evidence type="ECO:0000256" key="3">
    <source>
        <dbReference type="ARBA" id="ARBA00022801"/>
    </source>
</evidence>
<dbReference type="InterPro" id="IPR041517">
    <property type="entry name" value="DEGP_PDZ"/>
</dbReference>
<feature type="region of interest" description="Disordered" evidence="5">
    <location>
        <begin position="43"/>
        <end position="68"/>
    </location>
</feature>
<proteinExistence type="inferred from homology"/>
<dbReference type="Pfam" id="PF13365">
    <property type="entry name" value="Trypsin_2"/>
    <property type="match status" value="1"/>
</dbReference>
<evidence type="ECO:0000313" key="8">
    <source>
        <dbReference type="RefSeq" id="XP_020550194.1"/>
    </source>
</evidence>